<keyword evidence="1" id="KW-0472">Membrane</keyword>
<feature type="transmembrane region" description="Helical" evidence="1">
    <location>
        <begin position="95"/>
        <end position="116"/>
    </location>
</feature>
<gene>
    <name evidence="2" type="ORF">SR876_20655</name>
</gene>
<reference evidence="2 3" key="1">
    <citation type="submission" date="2023-11" db="EMBL/GenBank/DDBJ databases">
        <title>MicrobeMod: A computational toolkit for identifying prokaryotic methylation and restriction-modification with nanopore sequencing.</title>
        <authorList>
            <person name="Crits-Christoph A."/>
            <person name="Kang S.C."/>
            <person name="Lee H."/>
            <person name="Ostrov N."/>
        </authorList>
    </citation>
    <scope>NUCLEOTIDE SEQUENCE [LARGE SCALE GENOMIC DNA]</scope>
    <source>
        <strain evidence="2 3">ATCC 23090</strain>
    </source>
</reference>
<keyword evidence="3" id="KW-1185">Reference proteome</keyword>
<evidence type="ECO:0000313" key="3">
    <source>
        <dbReference type="Proteomes" id="UP001326715"/>
    </source>
</evidence>
<accession>A0ABZ0X9P8</accession>
<dbReference type="Pfam" id="PF10067">
    <property type="entry name" value="DUF2306"/>
    <property type="match status" value="1"/>
</dbReference>
<feature type="transmembrane region" description="Helical" evidence="1">
    <location>
        <begin position="156"/>
        <end position="175"/>
    </location>
</feature>
<keyword evidence="1" id="KW-1133">Transmembrane helix</keyword>
<sequence length="223" mass="25892">MINTRHILKKGGITLLAAGILFATWLLIRLSIPYLAFDPYTDFLMTKQRIYHILHWRFSFYVHVFISFIVMITGLLQFSWYVIKKYPGLHRRSGTIYAVVVLFLSGPSGLVMAFYANGGLPARISFVLLALLWLYTTAMGWYYARQHRWMSHGAMMLRSYALTLSAVSLRLYAYLIDVLNIPLRPHATYMLIAWLSWTLNLLIAELIIRKIEKIYPVKQSHGK</sequence>
<feature type="transmembrane region" description="Helical" evidence="1">
    <location>
        <begin position="12"/>
        <end position="37"/>
    </location>
</feature>
<dbReference type="RefSeq" id="WP_245801877.1">
    <property type="nucleotide sequence ID" value="NZ_CP139972.1"/>
</dbReference>
<feature type="transmembrane region" description="Helical" evidence="1">
    <location>
        <begin position="122"/>
        <end position="144"/>
    </location>
</feature>
<organism evidence="2 3">
    <name type="scientific">Chitinophaga sancti</name>
    <dbReference type="NCBI Taxonomy" id="1004"/>
    <lineage>
        <taxon>Bacteria</taxon>
        <taxon>Pseudomonadati</taxon>
        <taxon>Bacteroidota</taxon>
        <taxon>Chitinophagia</taxon>
        <taxon>Chitinophagales</taxon>
        <taxon>Chitinophagaceae</taxon>
        <taxon>Chitinophaga</taxon>
    </lineage>
</organism>
<feature type="transmembrane region" description="Helical" evidence="1">
    <location>
        <begin position="187"/>
        <end position="208"/>
    </location>
</feature>
<name>A0ABZ0X9P8_9BACT</name>
<proteinExistence type="predicted"/>
<feature type="transmembrane region" description="Helical" evidence="1">
    <location>
        <begin position="60"/>
        <end position="83"/>
    </location>
</feature>
<evidence type="ECO:0000313" key="2">
    <source>
        <dbReference type="EMBL" id="WQG87338.1"/>
    </source>
</evidence>
<protein>
    <submittedName>
        <fullName evidence="2">DUF2306 domain-containing protein</fullName>
    </submittedName>
</protein>
<dbReference type="EMBL" id="CP140154">
    <property type="protein sequence ID" value="WQG87338.1"/>
    <property type="molecule type" value="Genomic_DNA"/>
</dbReference>
<dbReference type="InterPro" id="IPR018750">
    <property type="entry name" value="DUF2306_membrane"/>
</dbReference>
<keyword evidence="1" id="KW-0812">Transmembrane</keyword>
<evidence type="ECO:0000256" key="1">
    <source>
        <dbReference type="SAM" id="Phobius"/>
    </source>
</evidence>
<dbReference type="Proteomes" id="UP001326715">
    <property type="component" value="Chromosome"/>
</dbReference>